<dbReference type="SUPFAM" id="SSF48726">
    <property type="entry name" value="Immunoglobulin"/>
    <property type="match status" value="5"/>
</dbReference>
<dbReference type="Ensembl" id="ENSATET00000026374.3">
    <property type="protein sequence ID" value="ENSATEP00000025955.3"/>
    <property type="gene ID" value="ENSATEG00000018009.3"/>
</dbReference>
<name>A0A3Q1IZK0_ANATE</name>
<accession>A0A3Q1IZK0</accession>
<evidence type="ECO:0000259" key="4">
    <source>
        <dbReference type="PROSITE" id="PS50835"/>
    </source>
</evidence>
<sequence length="456" mass="51126">TSNNNPLIRLLCLIQSYEGGSVSISCPYESQDQNKMKYICRGNQPSSCLQQALITSNNRQNTQFSLTDDKVSRKFTVTITSLTQKDSGSYLCGVKRNTGLDSLLFHINRNWCCVSNKLSGTVGRPLTMQCPYPPQHGTNRKFLCKGDHHRNCTDMVTSQNSSGHTDVRFTLLDDVSSSSFSVTITELKAGDAGTYWCGSDSQWTFGNYTKIQLSLGKRATQLQFSCSYDKGYESYEKYLCRYKCSRNDDVLITTTQTHNNRYSISDDTNKRVFTATISNLNQNDAGKYWCGVTRSGYDYYPSEVELKGGSVSISCPYESQDQNNMKYICRGNQPSSCLQQALITSNNRQNTQFSLTDDKESRKFTVTITSLTQKDSGSYLCGALITSNNTQNTQFSLTEDKVSRKFTVTITSLTQKDSGSYLCGVQRNTGLDVFSAVDLEVKGERSQFKADKRTKR</sequence>
<organism evidence="5 6">
    <name type="scientific">Anabas testudineus</name>
    <name type="common">Climbing perch</name>
    <name type="synonym">Anthias testudineus</name>
    <dbReference type="NCBI Taxonomy" id="64144"/>
    <lineage>
        <taxon>Eukaryota</taxon>
        <taxon>Metazoa</taxon>
        <taxon>Chordata</taxon>
        <taxon>Craniata</taxon>
        <taxon>Vertebrata</taxon>
        <taxon>Euteleostomi</taxon>
        <taxon>Actinopterygii</taxon>
        <taxon>Neopterygii</taxon>
        <taxon>Teleostei</taxon>
        <taxon>Neoteleostei</taxon>
        <taxon>Acanthomorphata</taxon>
        <taxon>Anabantaria</taxon>
        <taxon>Anabantiformes</taxon>
        <taxon>Anabantoidei</taxon>
        <taxon>Anabantidae</taxon>
        <taxon>Anabas</taxon>
    </lineage>
</organism>
<dbReference type="InterPro" id="IPR036179">
    <property type="entry name" value="Ig-like_dom_sf"/>
</dbReference>
<evidence type="ECO:0000256" key="2">
    <source>
        <dbReference type="ARBA" id="ARBA00022692"/>
    </source>
</evidence>
<evidence type="ECO:0000256" key="1">
    <source>
        <dbReference type="ARBA" id="ARBA00004370"/>
    </source>
</evidence>
<dbReference type="STRING" id="64144.ENSATEP00000025955"/>
<proteinExistence type="predicted"/>
<dbReference type="InterPro" id="IPR013783">
    <property type="entry name" value="Ig-like_fold"/>
</dbReference>
<dbReference type="InterPro" id="IPR013106">
    <property type="entry name" value="Ig_V-set"/>
</dbReference>
<dbReference type="GeneTree" id="ENSGT00950000182977"/>
<feature type="domain" description="Ig-like" evidence="4">
    <location>
        <begin position="307"/>
        <end position="398"/>
    </location>
</feature>
<comment type="subcellular location">
    <subcellularLocation>
        <location evidence="1">Membrane</location>
    </subcellularLocation>
</comment>
<keyword evidence="3" id="KW-0472">Membrane</keyword>
<dbReference type="InterPro" id="IPR050671">
    <property type="entry name" value="CD300_family_receptors"/>
</dbReference>
<dbReference type="PANTHER" id="PTHR11860">
    <property type="entry name" value="POLYMERIC-IMMUNOGLOBULIN RECEPTOR"/>
    <property type="match status" value="1"/>
</dbReference>
<dbReference type="GO" id="GO:0005886">
    <property type="term" value="C:plasma membrane"/>
    <property type="evidence" value="ECO:0007669"/>
    <property type="project" value="TreeGrafter"/>
</dbReference>
<dbReference type="InterPro" id="IPR003599">
    <property type="entry name" value="Ig_sub"/>
</dbReference>
<reference evidence="5" key="1">
    <citation type="submission" date="2021-04" db="EMBL/GenBank/DDBJ databases">
        <authorList>
            <consortium name="Wellcome Sanger Institute Data Sharing"/>
        </authorList>
    </citation>
    <scope>NUCLEOTIDE SEQUENCE [LARGE SCALE GENOMIC DNA]</scope>
</reference>
<protein>
    <recommendedName>
        <fullName evidence="4">Ig-like domain-containing protein</fullName>
    </recommendedName>
</protein>
<dbReference type="Pfam" id="PF07686">
    <property type="entry name" value="V-set"/>
    <property type="match status" value="4"/>
</dbReference>
<evidence type="ECO:0000256" key="3">
    <source>
        <dbReference type="ARBA" id="ARBA00023136"/>
    </source>
</evidence>
<dbReference type="GO" id="GO:0004888">
    <property type="term" value="F:transmembrane signaling receptor activity"/>
    <property type="evidence" value="ECO:0007669"/>
    <property type="project" value="TreeGrafter"/>
</dbReference>
<evidence type="ECO:0000313" key="6">
    <source>
        <dbReference type="Proteomes" id="UP000265040"/>
    </source>
</evidence>
<dbReference type="Gene3D" id="2.60.40.10">
    <property type="entry name" value="Immunoglobulins"/>
    <property type="match status" value="5"/>
</dbReference>
<dbReference type="Proteomes" id="UP000265040">
    <property type="component" value="Chromosome 1"/>
</dbReference>
<dbReference type="PROSITE" id="PS50835">
    <property type="entry name" value="IG_LIKE"/>
    <property type="match status" value="2"/>
</dbReference>
<reference evidence="5" key="3">
    <citation type="submission" date="2025-09" db="UniProtKB">
        <authorList>
            <consortium name="Ensembl"/>
        </authorList>
    </citation>
    <scope>IDENTIFICATION</scope>
</reference>
<dbReference type="SMART" id="SM00406">
    <property type="entry name" value="IGv"/>
    <property type="match status" value="3"/>
</dbReference>
<feature type="domain" description="Ig-like" evidence="4">
    <location>
        <begin position="6"/>
        <end position="108"/>
    </location>
</feature>
<dbReference type="PANTHER" id="PTHR11860:SF118">
    <property type="entry name" value="CMRF35-LIKE MOLECULE 3-RELATED"/>
    <property type="match status" value="1"/>
</dbReference>
<dbReference type="InterPro" id="IPR007110">
    <property type="entry name" value="Ig-like_dom"/>
</dbReference>
<reference evidence="5" key="2">
    <citation type="submission" date="2025-08" db="UniProtKB">
        <authorList>
            <consortium name="Ensembl"/>
        </authorList>
    </citation>
    <scope>IDENTIFICATION</scope>
</reference>
<keyword evidence="2" id="KW-0812">Transmembrane</keyword>
<dbReference type="SMART" id="SM00409">
    <property type="entry name" value="IG"/>
    <property type="match status" value="3"/>
</dbReference>
<evidence type="ECO:0000313" key="5">
    <source>
        <dbReference type="Ensembl" id="ENSATEP00000025955.3"/>
    </source>
</evidence>
<keyword evidence="6" id="KW-1185">Reference proteome</keyword>
<dbReference type="AlphaFoldDB" id="A0A3Q1IZK0"/>